<keyword evidence="2" id="KW-1185">Reference proteome</keyword>
<organism evidence="1 2">
    <name type="scientific">Roseomonas indoligenes</name>
    <dbReference type="NCBI Taxonomy" id="2820811"/>
    <lineage>
        <taxon>Bacteria</taxon>
        <taxon>Pseudomonadati</taxon>
        <taxon>Pseudomonadota</taxon>
        <taxon>Alphaproteobacteria</taxon>
        <taxon>Acetobacterales</taxon>
        <taxon>Roseomonadaceae</taxon>
        <taxon>Roseomonas</taxon>
    </lineage>
</organism>
<dbReference type="AlphaFoldDB" id="A0A940MQG2"/>
<dbReference type="RefSeq" id="WP_209371372.1">
    <property type="nucleotide sequence ID" value="NZ_JAGIZA010000003.1"/>
</dbReference>
<proteinExistence type="predicted"/>
<gene>
    <name evidence="1" type="ORF">J5Y10_04955</name>
</gene>
<name>A0A940MQG2_9PROT</name>
<accession>A0A940MQG2</accession>
<dbReference type="Proteomes" id="UP000677537">
    <property type="component" value="Unassembled WGS sequence"/>
</dbReference>
<evidence type="ECO:0000313" key="1">
    <source>
        <dbReference type="EMBL" id="MBP0492123.1"/>
    </source>
</evidence>
<dbReference type="EMBL" id="JAGIZA010000003">
    <property type="protein sequence ID" value="MBP0492123.1"/>
    <property type="molecule type" value="Genomic_DNA"/>
</dbReference>
<sequence length="62" mass="6696">MIQAVVSELLTLKLATDDLLIRKAQIEATLRTGEANYETCWAALRKINATLLARAALPGSPS</sequence>
<comment type="caution">
    <text evidence="1">The sequence shown here is derived from an EMBL/GenBank/DDBJ whole genome shotgun (WGS) entry which is preliminary data.</text>
</comment>
<reference evidence="1" key="1">
    <citation type="submission" date="2021-03" db="EMBL/GenBank/DDBJ databases">
        <authorList>
            <person name="So Y."/>
        </authorList>
    </citation>
    <scope>NUCLEOTIDE SEQUENCE</scope>
    <source>
        <strain evidence="1">SG15</strain>
    </source>
</reference>
<protein>
    <submittedName>
        <fullName evidence="1">Uncharacterized protein</fullName>
    </submittedName>
</protein>
<evidence type="ECO:0000313" key="2">
    <source>
        <dbReference type="Proteomes" id="UP000677537"/>
    </source>
</evidence>